<organism evidence="1 2">
    <name type="scientific">Pythium oligandrum</name>
    <name type="common">Mycoparasitic fungus</name>
    <dbReference type="NCBI Taxonomy" id="41045"/>
    <lineage>
        <taxon>Eukaryota</taxon>
        <taxon>Sar</taxon>
        <taxon>Stramenopiles</taxon>
        <taxon>Oomycota</taxon>
        <taxon>Peronosporomycetes</taxon>
        <taxon>Pythiales</taxon>
        <taxon>Pythiaceae</taxon>
        <taxon>Pythium</taxon>
    </lineage>
</organism>
<dbReference type="OrthoDB" id="5985073at2759"/>
<sequence>MQRYTAYAKFPSGPTTKFFVGSPSSYLYYDTARPIPQQNGVDVSSTVCTTNDACTFRYVTPSGCSGFNDWKYGLDARPASAPGNAATLRARYIAADVTYMAGSQDTGSADGSCGANVQGSGRLQCALTYAAYDRKYLATAKNRQVVITKSAHDEVCVTKTPAVAQVYLS</sequence>
<dbReference type="AlphaFoldDB" id="A0A8K1CRF0"/>
<dbReference type="Gene3D" id="3.40.50.1820">
    <property type="entry name" value="alpha/beta hydrolase"/>
    <property type="match status" value="1"/>
</dbReference>
<reference evidence="1" key="1">
    <citation type="submission" date="2019-03" db="EMBL/GenBank/DDBJ databases">
        <title>Long read genome sequence of the mycoparasitic Pythium oligandrum ATCC 38472 isolated from sugarbeet rhizosphere.</title>
        <authorList>
            <person name="Gaulin E."/>
        </authorList>
    </citation>
    <scope>NUCLEOTIDE SEQUENCE</scope>
    <source>
        <strain evidence="1">ATCC 38472_TT</strain>
    </source>
</reference>
<dbReference type="InterPro" id="IPR029058">
    <property type="entry name" value="AB_hydrolase_fold"/>
</dbReference>
<comment type="caution">
    <text evidence="1">The sequence shown here is derived from an EMBL/GenBank/DDBJ whole genome shotgun (WGS) entry which is preliminary data.</text>
</comment>
<evidence type="ECO:0000313" key="1">
    <source>
        <dbReference type="EMBL" id="TMW68170.1"/>
    </source>
</evidence>
<name>A0A8K1CRF0_PYTOL</name>
<gene>
    <name evidence="1" type="ORF">Poli38472_007842</name>
</gene>
<dbReference type="EMBL" id="SPLM01000003">
    <property type="protein sequence ID" value="TMW68170.1"/>
    <property type="molecule type" value="Genomic_DNA"/>
</dbReference>
<dbReference type="PANTHER" id="PTHR35560">
    <property type="entry name" value="BLL0132 PROTEIN"/>
    <property type="match status" value="1"/>
</dbReference>
<dbReference type="PANTHER" id="PTHR35560:SF3">
    <property type="entry name" value="PEPTIDASE S9 PROLYL OLIGOPEPTIDASE CATALYTIC DOMAIN-CONTAINING PROTEIN"/>
    <property type="match status" value="1"/>
</dbReference>
<evidence type="ECO:0000313" key="2">
    <source>
        <dbReference type="Proteomes" id="UP000794436"/>
    </source>
</evidence>
<keyword evidence="2" id="KW-1185">Reference proteome</keyword>
<accession>A0A8K1CRF0</accession>
<dbReference type="Proteomes" id="UP000794436">
    <property type="component" value="Unassembled WGS sequence"/>
</dbReference>
<protein>
    <submittedName>
        <fullName evidence="1">Uncharacterized protein</fullName>
    </submittedName>
</protein>
<proteinExistence type="predicted"/>